<dbReference type="PROSITE" id="PS50048">
    <property type="entry name" value="ZN2_CY6_FUNGAL_2"/>
    <property type="match status" value="1"/>
</dbReference>
<dbReference type="PANTHER" id="PTHR46910">
    <property type="entry name" value="TRANSCRIPTION FACTOR PDR1"/>
    <property type="match status" value="1"/>
</dbReference>
<dbReference type="InterPro" id="IPR001138">
    <property type="entry name" value="Zn2Cys6_DnaBD"/>
</dbReference>
<dbReference type="AlphaFoldDB" id="A0A1E3QRC1"/>
<dbReference type="SUPFAM" id="SSF57701">
    <property type="entry name" value="Zn2/Cys6 DNA-binding domain"/>
    <property type="match status" value="1"/>
</dbReference>
<evidence type="ECO:0000256" key="2">
    <source>
        <dbReference type="SAM" id="MobiDB-lite"/>
    </source>
</evidence>
<dbReference type="Proteomes" id="UP000094336">
    <property type="component" value="Unassembled WGS sequence"/>
</dbReference>
<dbReference type="OrthoDB" id="189997at2759"/>
<feature type="region of interest" description="Disordered" evidence="2">
    <location>
        <begin position="814"/>
        <end position="839"/>
    </location>
</feature>
<dbReference type="Gene3D" id="4.10.240.10">
    <property type="entry name" value="Zn(2)-C6 fungal-type DNA-binding domain"/>
    <property type="match status" value="1"/>
</dbReference>
<dbReference type="CDD" id="cd00067">
    <property type="entry name" value="GAL4"/>
    <property type="match status" value="1"/>
</dbReference>
<dbReference type="CDD" id="cd12148">
    <property type="entry name" value="fungal_TF_MHR"/>
    <property type="match status" value="1"/>
</dbReference>
<keyword evidence="1" id="KW-0539">Nucleus</keyword>
<name>A0A1E3QRC1_9ASCO</name>
<dbReference type="InterPro" id="IPR050987">
    <property type="entry name" value="AtrR-like"/>
</dbReference>
<evidence type="ECO:0000256" key="1">
    <source>
        <dbReference type="ARBA" id="ARBA00023242"/>
    </source>
</evidence>
<evidence type="ECO:0000259" key="3">
    <source>
        <dbReference type="PROSITE" id="PS50048"/>
    </source>
</evidence>
<dbReference type="GeneID" id="30150650"/>
<dbReference type="InterPro" id="IPR036864">
    <property type="entry name" value="Zn2-C6_fun-type_DNA-bd_sf"/>
</dbReference>
<feature type="domain" description="Zn(2)-C6 fungal-type" evidence="3">
    <location>
        <begin position="16"/>
        <end position="47"/>
    </location>
</feature>
<dbReference type="PROSITE" id="PS00463">
    <property type="entry name" value="ZN2_CY6_FUNGAL_1"/>
    <property type="match status" value="1"/>
</dbReference>
<evidence type="ECO:0000313" key="4">
    <source>
        <dbReference type="EMBL" id="ODQ79497.1"/>
    </source>
</evidence>
<keyword evidence="5" id="KW-1185">Reference proteome</keyword>
<dbReference type="EMBL" id="KV454432">
    <property type="protein sequence ID" value="ODQ79497.1"/>
    <property type="molecule type" value="Genomic_DNA"/>
</dbReference>
<reference evidence="5" key="1">
    <citation type="submission" date="2016-05" db="EMBL/GenBank/DDBJ databases">
        <title>Comparative genomics of biotechnologically important yeasts.</title>
        <authorList>
            <consortium name="DOE Joint Genome Institute"/>
            <person name="Riley R."/>
            <person name="Haridas S."/>
            <person name="Wolfe K.H."/>
            <person name="Lopes M.R."/>
            <person name="Hittinger C.T."/>
            <person name="Goker M."/>
            <person name="Salamov A."/>
            <person name="Wisecaver J."/>
            <person name="Long T.M."/>
            <person name="Aerts A.L."/>
            <person name="Barry K."/>
            <person name="Choi C."/>
            <person name="Clum A."/>
            <person name="Coughlan A.Y."/>
            <person name="Deshpande S."/>
            <person name="Douglass A.P."/>
            <person name="Hanson S.J."/>
            <person name="Klenk H.-P."/>
            <person name="Labutti K."/>
            <person name="Lapidus A."/>
            <person name="Lindquist E."/>
            <person name="Lipzen A."/>
            <person name="Meier-Kolthoff J.P."/>
            <person name="Ohm R.A."/>
            <person name="Otillar R.P."/>
            <person name="Pangilinan J."/>
            <person name="Peng Y."/>
            <person name="Rokas A."/>
            <person name="Rosa C.A."/>
            <person name="Scheuner C."/>
            <person name="Sibirny A.A."/>
            <person name="Slot J.C."/>
            <person name="Stielow J.B."/>
            <person name="Sun H."/>
            <person name="Kurtzman C.P."/>
            <person name="Blackwell M."/>
            <person name="Grigoriev I.V."/>
            <person name="Jeffries T.W."/>
        </authorList>
    </citation>
    <scope>NUCLEOTIDE SEQUENCE [LARGE SCALE GENOMIC DNA]</scope>
    <source>
        <strain evidence="5">NRRL Y-12698</strain>
    </source>
</reference>
<organism evidence="4 5">
    <name type="scientific">Babjeviella inositovora NRRL Y-12698</name>
    <dbReference type="NCBI Taxonomy" id="984486"/>
    <lineage>
        <taxon>Eukaryota</taxon>
        <taxon>Fungi</taxon>
        <taxon>Dikarya</taxon>
        <taxon>Ascomycota</taxon>
        <taxon>Saccharomycotina</taxon>
        <taxon>Pichiomycetes</taxon>
        <taxon>Serinales incertae sedis</taxon>
        <taxon>Babjeviella</taxon>
    </lineage>
</organism>
<evidence type="ECO:0000313" key="5">
    <source>
        <dbReference type="Proteomes" id="UP000094336"/>
    </source>
</evidence>
<dbReference type="Pfam" id="PF00172">
    <property type="entry name" value="Zn_clus"/>
    <property type="match status" value="1"/>
</dbReference>
<dbReference type="SMART" id="SM00066">
    <property type="entry name" value="GAL4"/>
    <property type="match status" value="1"/>
</dbReference>
<sequence length="858" mass="98325">MYSELSQAEKRFHKLTCAHCRKKKERCDGAYPVCTACRVNKISKCNYDKPASIAYVRHLEKQVLTMQKKLDDKLDESITVPYEYVSRTMKHTDYFIRPFPNHLPTLLAELHGNEDAESQDEFDSDKMVMSISDKQFDEIMAAKGLTTLTRMANEAIRQLFVGVLPRKVSRCFEKMGPEDEIPDLSETYSSPLIGEVVQFYIKLFGNSSYPLGSPSHNSIQLTQDAAFRHKWVTLMSQALFEPPTQALAFAYFFQSNLEIHLGGSMTRSWIFLGISAKILARLWQYSTKATRLYWVLYVWDKMLSTLMNRLPLMAEVPPAFPDEVEFSIFDVHSVEGNSLRNLDTTPLLIVLCRMTIILGDMLHDADRFLPVRNNLLTMADKLMDSIPHELRDSANQQNLGYYNALYHTFCGIKLRLLSLQFGSSFQAQLRTLRGKNPGDAEFNYYSYSEMHTFNPAEYLEMVDTILEIRRLILPSERSKQAEEENTEEKRESFLVVRKYWLMTFIIMPMHKLLANMSFIEYTEGWANNMAMNHPQRAERIDMNLFVDFFRILWEQLASEKRYFGPAVRDCIEFMAANPLKILERDDYAYSKSRIETCLEMIKANQVFDPDASEASANPAALTEPESVKLQSTTKPKRLRQASYTNPEILTDIKQEVEMDPKGGWLTEPAEVECIESTHSDGTNSSHHQVASRYHNAPILETPHGLEQDMFAPLLFQLYYGATSSTSNSEIFAPPIQLIKNDYNDKLTMETFLFNGMLATGDQPPQISDEFLNHYIEGGSMNASQNAHYPPSGSWGVNQELFNNNLFQTPYLSHPRESLKSHKRHRPDTNHPIASGNGYGVAEVGMTSPRFMQSNDLGR</sequence>
<protein>
    <recommendedName>
        <fullName evidence="3">Zn(2)-C6 fungal-type domain-containing protein</fullName>
    </recommendedName>
</protein>
<dbReference type="STRING" id="984486.A0A1E3QRC1"/>
<dbReference type="GO" id="GO:0008270">
    <property type="term" value="F:zinc ion binding"/>
    <property type="evidence" value="ECO:0007669"/>
    <property type="project" value="InterPro"/>
</dbReference>
<gene>
    <name evidence="4" type="ORF">BABINDRAFT_8421</name>
</gene>
<accession>A0A1E3QRC1</accession>
<dbReference type="PANTHER" id="PTHR46910:SF25">
    <property type="entry name" value="ABC-TRANSPORTER-REGULATING TRANSCRIPTION FACTOR"/>
    <property type="match status" value="1"/>
</dbReference>
<dbReference type="RefSeq" id="XP_018984825.1">
    <property type="nucleotide sequence ID" value="XM_019132797.1"/>
</dbReference>
<proteinExistence type="predicted"/>
<feature type="region of interest" description="Disordered" evidence="2">
    <location>
        <begin position="614"/>
        <end position="640"/>
    </location>
</feature>
<dbReference type="GO" id="GO:0000981">
    <property type="term" value="F:DNA-binding transcription factor activity, RNA polymerase II-specific"/>
    <property type="evidence" value="ECO:0007669"/>
    <property type="project" value="InterPro"/>
</dbReference>